<sequence length="353" mass="38902">MSATPNPTNPPSNPPSAPPSTPVSLQDYQSTLREEQLQLQETQDRLKILQLSSAPQSRAASPAVSDSVSSATEASGKKDPWVTTATQLGKQFSMTGQPWPPPFADIHGERPPFSPLDPVRYTTPGNVALGTRAEIWSLLPTKEHEGMVQSGYPKWITAFSQGMSQQRNAAVSSLKSVAHLIYSDYSDDFFSRNDTTPREAPAIQALLGAQPGNDDKLHLLLPPLIYPNHSVRRNHQFRALGMMKLTKVTLFGPTSIKSNSLPTKKTVGQIWGLKTTPPGLIAFTAIFARFLFSCDREFRQTGALSRITYEADFHAYKRLIISTIDNEHTKKTLCGILISSAPNHKLVPILLYR</sequence>
<accession>A0ABR2ZQD6</accession>
<evidence type="ECO:0000313" key="4">
    <source>
        <dbReference type="Proteomes" id="UP001437256"/>
    </source>
</evidence>
<feature type="compositionally biased region" description="Low complexity" evidence="2">
    <location>
        <begin position="52"/>
        <end position="71"/>
    </location>
</feature>
<dbReference type="Pfam" id="PF20414">
    <property type="entry name" value="DUF6698"/>
    <property type="match status" value="1"/>
</dbReference>
<keyword evidence="4" id="KW-1185">Reference proteome</keyword>
<dbReference type="EMBL" id="JBBXMP010000071">
    <property type="protein sequence ID" value="KAL0063885.1"/>
    <property type="molecule type" value="Genomic_DNA"/>
</dbReference>
<gene>
    <name evidence="3" type="ORF">AAF712_009166</name>
</gene>
<feature type="region of interest" description="Disordered" evidence="2">
    <location>
        <begin position="1"/>
        <end position="25"/>
    </location>
</feature>
<dbReference type="Proteomes" id="UP001437256">
    <property type="component" value="Unassembled WGS sequence"/>
</dbReference>
<feature type="region of interest" description="Disordered" evidence="2">
    <location>
        <begin position="52"/>
        <end position="82"/>
    </location>
</feature>
<feature type="compositionally biased region" description="Pro residues" evidence="2">
    <location>
        <begin position="7"/>
        <end position="21"/>
    </location>
</feature>
<reference evidence="3 4" key="1">
    <citation type="submission" date="2024-05" db="EMBL/GenBank/DDBJ databases">
        <title>A draft genome resource for the thread blight pathogen Marasmius tenuissimus strain MS-2.</title>
        <authorList>
            <person name="Yulfo-Soto G.E."/>
            <person name="Baruah I.K."/>
            <person name="Amoako-Attah I."/>
            <person name="Bukari Y."/>
            <person name="Meinhardt L.W."/>
            <person name="Bailey B.A."/>
            <person name="Cohen S.P."/>
        </authorList>
    </citation>
    <scope>NUCLEOTIDE SEQUENCE [LARGE SCALE GENOMIC DNA]</scope>
    <source>
        <strain evidence="3 4">MS-2</strain>
    </source>
</reference>
<feature type="coiled-coil region" evidence="1">
    <location>
        <begin position="25"/>
        <end position="52"/>
    </location>
</feature>
<evidence type="ECO:0000256" key="2">
    <source>
        <dbReference type="SAM" id="MobiDB-lite"/>
    </source>
</evidence>
<keyword evidence="1" id="KW-0175">Coiled coil</keyword>
<evidence type="ECO:0000256" key="1">
    <source>
        <dbReference type="SAM" id="Coils"/>
    </source>
</evidence>
<comment type="caution">
    <text evidence="3">The sequence shown here is derived from an EMBL/GenBank/DDBJ whole genome shotgun (WGS) entry which is preliminary data.</text>
</comment>
<name>A0ABR2ZQD6_9AGAR</name>
<evidence type="ECO:0000313" key="3">
    <source>
        <dbReference type="EMBL" id="KAL0063885.1"/>
    </source>
</evidence>
<proteinExistence type="predicted"/>
<organism evidence="3 4">
    <name type="scientific">Marasmius tenuissimus</name>
    <dbReference type="NCBI Taxonomy" id="585030"/>
    <lineage>
        <taxon>Eukaryota</taxon>
        <taxon>Fungi</taxon>
        <taxon>Dikarya</taxon>
        <taxon>Basidiomycota</taxon>
        <taxon>Agaricomycotina</taxon>
        <taxon>Agaricomycetes</taxon>
        <taxon>Agaricomycetidae</taxon>
        <taxon>Agaricales</taxon>
        <taxon>Marasmiineae</taxon>
        <taxon>Marasmiaceae</taxon>
        <taxon>Marasmius</taxon>
    </lineage>
</organism>
<protein>
    <submittedName>
        <fullName evidence="3">Uncharacterized protein</fullName>
    </submittedName>
</protein>
<dbReference type="InterPro" id="IPR046521">
    <property type="entry name" value="DUF6698"/>
</dbReference>